<accession>A0A212EXD2</accession>
<dbReference type="AlphaFoldDB" id="A0A212EXD2"/>
<name>A0A212EXD2_DANPL</name>
<gene>
    <name evidence="1" type="ORF">KGM_200683</name>
</gene>
<reference evidence="1 2" key="1">
    <citation type="journal article" date="2011" name="Cell">
        <title>The monarch butterfly genome yields insights into long-distance migration.</title>
        <authorList>
            <person name="Zhan S."/>
            <person name="Merlin C."/>
            <person name="Boore J.L."/>
            <person name="Reppert S.M."/>
        </authorList>
    </citation>
    <scope>NUCLEOTIDE SEQUENCE [LARGE SCALE GENOMIC DNA]</scope>
    <source>
        <strain evidence="1">F-2</strain>
    </source>
</reference>
<sequence length="76" mass="9028">MLNRGEECPLRYTRNHHLRLYTSNRCNGLDTIRRKRHRAARSPYLYHGRFATIAVGRIKAECRSARAPFVHRPPRE</sequence>
<organism evidence="1 2">
    <name type="scientific">Danaus plexippus plexippus</name>
    <dbReference type="NCBI Taxonomy" id="278856"/>
    <lineage>
        <taxon>Eukaryota</taxon>
        <taxon>Metazoa</taxon>
        <taxon>Ecdysozoa</taxon>
        <taxon>Arthropoda</taxon>
        <taxon>Hexapoda</taxon>
        <taxon>Insecta</taxon>
        <taxon>Pterygota</taxon>
        <taxon>Neoptera</taxon>
        <taxon>Endopterygota</taxon>
        <taxon>Lepidoptera</taxon>
        <taxon>Glossata</taxon>
        <taxon>Ditrysia</taxon>
        <taxon>Papilionoidea</taxon>
        <taxon>Nymphalidae</taxon>
        <taxon>Danainae</taxon>
        <taxon>Danaini</taxon>
        <taxon>Danaina</taxon>
        <taxon>Danaus</taxon>
        <taxon>Danaus</taxon>
    </lineage>
</organism>
<comment type="caution">
    <text evidence="1">The sequence shown here is derived from an EMBL/GenBank/DDBJ whole genome shotgun (WGS) entry which is preliminary data.</text>
</comment>
<dbReference type="InParanoid" id="A0A212EXD2"/>
<dbReference type="EMBL" id="AGBW02011778">
    <property type="protein sequence ID" value="OWR46158.1"/>
    <property type="molecule type" value="Genomic_DNA"/>
</dbReference>
<keyword evidence="2" id="KW-1185">Reference proteome</keyword>
<dbReference type="Proteomes" id="UP000007151">
    <property type="component" value="Unassembled WGS sequence"/>
</dbReference>
<dbReference type="KEGG" id="dpl:KGM_200683"/>
<evidence type="ECO:0000313" key="2">
    <source>
        <dbReference type="Proteomes" id="UP000007151"/>
    </source>
</evidence>
<proteinExistence type="predicted"/>
<evidence type="ECO:0000313" key="1">
    <source>
        <dbReference type="EMBL" id="OWR46158.1"/>
    </source>
</evidence>
<protein>
    <submittedName>
        <fullName evidence="1">Uncharacterized protein</fullName>
    </submittedName>
</protein>